<evidence type="ECO:0000256" key="7">
    <source>
        <dbReference type="HAMAP-Rule" id="MF_00375"/>
    </source>
</evidence>
<evidence type="ECO:0000313" key="8">
    <source>
        <dbReference type="EMBL" id="PKZ30072.1"/>
    </source>
</evidence>
<evidence type="ECO:0000256" key="3">
    <source>
        <dbReference type="ARBA" id="ARBA00008981"/>
    </source>
</evidence>
<dbReference type="InterPro" id="IPR015421">
    <property type="entry name" value="PyrdxlP-dep_Trfase_major"/>
</dbReference>
<dbReference type="RefSeq" id="WP_101636551.1">
    <property type="nucleotide sequence ID" value="NZ_PKHU01000001.1"/>
</dbReference>
<keyword evidence="4 7" id="KW-0663">Pyridoxal phosphate</keyword>
<dbReference type="CDD" id="cd00610">
    <property type="entry name" value="OAT_like"/>
    <property type="match status" value="1"/>
</dbReference>
<accession>A0A2I1NCJ7</accession>
<comment type="similarity">
    <text evidence="3 7">Belongs to the class-III pyridoxal-phosphate-dependent aminotransferase family. HemL subfamily.</text>
</comment>
<dbReference type="NCBIfam" id="TIGR00713">
    <property type="entry name" value="hemL"/>
    <property type="match status" value="1"/>
</dbReference>
<comment type="pathway">
    <text evidence="2">Porphyrin-containing compound metabolism; protoporphyrin-IX biosynthesis; 5-aminolevulinate from L-glutamyl-tRNA(Glu): step 2/2.</text>
</comment>
<dbReference type="UniPathway" id="UPA00251">
    <property type="reaction ID" value="UER00317"/>
</dbReference>
<evidence type="ECO:0000256" key="6">
    <source>
        <dbReference type="ARBA" id="ARBA00023244"/>
    </source>
</evidence>
<dbReference type="AlphaFoldDB" id="A0A2I1NCJ7"/>
<dbReference type="GO" id="GO:0008483">
    <property type="term" value="F:transaminase activity"/>
    <property type="evidence" value="ECO:0007669"/>
    <property type="project" value="InterPro"/>
</dbReference>
<comment type="subunit">
    <text evidence="7">Homodimer.</text>
</comment>
<dbReference type="PIRSF" id="PIRSF000521">
    <property type="entry name" value="Transaminase_4ab_Lys_Orn"/>
    <property type="match status" value="1"/>
</dbReference>
<dbReference type="PROSITE" id="PS00600">
    <property type="entry name" value="AA_TRANSFER_CLASS_3"/>
    <property type="match status" value="1"/>
</dbReference>
<comment type="cofactor">
    <cofactor evidence="1 7">
        <name>pyridoxal 5'-phosphate</name>
        <dbReference type="ChEBI" id="CHEBI:597326"/>
    </cofactor>
</comment>
<evidence type="ECO:0000256" key="2">
    <source>
        <dbReference type="ARBA" id="ARBA00004819"/>
    </source>
</evidence>
<evidence type="ECO:0000256" key="1">
    <source>
        <dbReference type="ARBA" id="ARBA00001933"/>
    </source>
</evidence>
<dbReference type="PANTHER" id="PTHR43713:SF3">
    <property type="entry name" value="GLUTAMATE-1-SEMIALDEHYDE 2,1-AMINOMUTASE 1, CHLOROPLASTIC-RELATED"/>
    <property type="match status" value="1"/>
</dbReference>
<dbReference type="Pfam" id="PF00202">
    <property type="entry name" value="Aminotran_3"/>
    <property type="match status" value="1"/>
</dbReference>
<dbReference type="GO" id="GO:0006782">
    <property type="term" value="P:protoporphyrinogen IX biosynthetic process"/>
    <property type="evidence" value="ECO:0007669"/>
    <property type="project" value="UniProtKB-UniRule"/>
</dbReference>
<dbReference type="GO" id="GO:0005737">
    <property type="term" value="C:cytoplasm"/>
    <property type="evidence" value="ECO:0007669"/>
    <property type="project" value="UniProtKB-SubCell"/>
</dbReference>
<evidence type="ECO:0000256" key="4">
    <source>
        <dbReference type="ARBA" id="ARBA00022898"/>
    </source>
</evidence>
<proteinExistence type="inferred from homology"/>
<evidence type="ECO:0000313" key="9">
    <source>
        <dbReference type="Proteomes" id="UP000234639"/>
    </source>
</evidence>
<dbReference type="HAMAP" id="MF_00375">
    <property type="entry name" value="HemL_aminotrans_3"/>
    <property type="match status" value="1"/>
</dbReference>
<dbReference type="PANTHER" id="PTHR43713">
    <property type="entry name" value="GLUTAMATE-1-SEMIALDEHYDE 2,1-AMINOMUTASE"/>
    <property type="match status" value="1"/>
</dbReference>
<comment type="catalytic activity">
    <reaction evidence="7">
        <text>(S)-4-amino-5-oxopentanoate = 5-aminolevulinate</text>
        <dbReference type="Rhea" id="RHEA:14265"/>
        <dbReference type="ChEBI" id="CHEBI:57501"/>
        <dbReference type="ChEBI" id="CHEBI:356416"/>
        <dbReference type="EC" id="5.4.3.8"/>
    </reaction>
</comment>
<comment type="subcellular location">
    <subcellularLocation>
        <location evidence="7">Cytoplasm</location>
    </subcellularLocation>
</comment>
<dbReference type="Gene3D" id="3.40.640.10">
    <property type="entry name" value="Type I PLP-dependent aspartate aminotransferase-like (Major domain)"/>
    <property type="match status" value="1"/>
</dbReference>
<organism evidence="8 9">
    <name type="scientific">Campylobacter ureolyticus</name>
    <dbReference type="NCBI Taxonomy" id="827"/>
    <lineage>
        <taxon>Bacteria</taxon>
        <taxon>Pseudomonadati</taxon>
        <taxon>Campylobacterota</taxon>
        <taxon>Epsilonproteobacteria</taxon>
        <taxon>Campylobacterales</taxon>
        <taxon>Campylobacteraceae</taxon>
        <taxon>Campylobacter</taxon>
    </lineage>
</organism>
<reference evidence="8 9" key="1">
    <citation type="submission" date="2017-12" db="EMBL/GenBank/DDBJ databases">
        <title>Phylogenetic diversity of female urinary microbiome.</title>
        <authorList>
            <person name="Thomas-White K."/>
            <person name="Wolfe A.J."/>
        </authorList>
    </citation>
    <scope>NUCLEOTIDE SEQUENCE [LARGE SCALE GENOMIC DNA]</scope>
    <source>
        <strain evidence="8 9">UMB0112</strain>
    </source>
</reference>
<dbReference type="GO" id="GO:0030170">
    <property type="term" value="F:pyridoxal phosphate binding"/>
    <property type="evidence" value="ECO:0007669"/>
    <property type="project" value="InterPro"/>
</dbReference>
<dbReference type="InterPro" id="IPR015424">
    <property type="entry name" value="PyrdxlP-dep_Trfase"/>
</dbReference>
<sequence length="426" mass="45726">MTNLQAFKEAKKVIPGGVDSPVRAFGNVGSNPFFVKSGKGAYIEDIEGKKYLDFVQSWGPLIFGHCDETIEKAVIQTAKNGLSFGASSPLETKLANLILKDFPHLDMIRFVSSGTEATMSAIRLARGYSKKDGIIKFEGNYHGHSDSLLVKAGSGAATFGATSSAGVPKSVAENTFVAIYNNIESVKEILNKNDNIGTIIIEPIAGNMGLVPSKPEFLKALRKICDEKNIVLILDEVMSGYRASKTGSFGIYGVKADIVTFGKVIGGGMNAAAFAAKKEIMSLISPLGDVYQAGTLSGNPVAMAAGIASLTKISNTSNLYEKLEKLAIKFTDGLKKIAKENDINIQTCVRGSMFGYFFTDKEVENYADALTSDLNLFAKFHTGMINEGVFLAPSQFETGFICDAMSEEDIDFALNAAKKVMANLKK</sequence>
<dbReference type="GO" id="GO:0042286">
    <property type="term" value="F:glutamate-1-semialdehyde 2,1-aminomutase activity"/>
    <property type="evidence" value="ECO:0007669"/>
    <property type="project" value="UniProtKB-UniRule"/>
</dbReference>
<dbReference type="Gene3D" id="3.90.1150.10">
    <property type="entry name" value="Aspartate Aminotransferase, domain 1"/>
    <property type="match status" value="1"/>
</dbReference>
<keyword evidence="6 7" id="KW-0627">Porphyrin biosynthesis</keyword>
<dbReference type="InterPro" id="IPR004639">
    <property type="entry name" value="4pyrrol_synth_GluAld_NH2Trfase"/>
</dbReference>
<protein>
    <recommendedName>
        <fullName evidence="7">Glutamate-1-semialdehyde 2,1-aminomutase</fullName>
        <shortName evidence="7">GSA</shortName>
        <ecNumber evidence="7">5.4.3.8</ecNumber>
    </recommendedName>
    <alternativeName>
        <fullName evidence="7">Glutamate-1-semialdehyde aminotransferase</fullName>
        <shortName evidence="7">GSA-AT</shortName>
    </alternativeName>
</protein>
<dbReference type="SUPFAM" id="SSF53383">
    <property type="entry name" value="PLP-dependent transferases"/>
    <property type="match status" value="1"/>
</dbReference>
<keyword evidence="5 7" id="KW-0413">Isomerase</keyword>
<dbReference type="EC" id="5.4.3.8" evidence="7"/>
<keyword evidence="7" id="KW-0963">Cytoplasm</keyword>
<dbReference type="InterPro" id="IPR049704">
    <property type="entry name" value="Aminotrans_3_PPA_site"/>
</dbReference>
<evidence type="ECO:0000256" key="5">
    <source>
        <dbReference type="ARBA" id="ARBA00023235"/>
    </source>
</evidence>
<dbReference type="InterPro" id="IPR015422">
    <property type="entry name" value="PyrdxlP-dep_Trfase_small"/>
</dbReference>
<gene>
    <name evidence="7 8" type="primary">hemL</name>
    <name evidence="8" type="ORF">CYJ41_01125</name>
</gene>
<name>A0A2I1NCJ7_9BACT</name>
<dbReference type="InterPro" id="IPR005814">
    <property type="entry name" value="Aminotrans_3"/>
</dbReference>
<dbReference type="EMBL" id="PKHU01000001">
    <property type="protein sequence ID" value="PKZ30072.1"/>
    <property type="molecule type" value="Genomic_DNA"/>
</dbReference>
<comment type="caution">
    <text evidence="8">The sequence shown here is derived from an EMBL/GenBank/DDBJ whole genome shotgun (WGS) entry which is preliminary data.</text>
</comment>
<dbReference type="FunFam" id="3.40.640.10:FF:000021">
    <property type="entry name" value="Glutamate-1-semialdehyde 2,1-aminomutase"/>
    <property type="match status" value="1"/>
</dbReference>
<dbReference type="Proteomes" id="UP000234639">
    <property type="component" value="Unassembled WGS sequence"/>
</dbReference>
<feature type="modified residue" description="N6-(pyridoxal phosphate)lysine" evidence="7">
    <location>
        <position position="263"/>
    </location>
</feature>
<dbReference type="NCBIfam" id="NF000818">
    <property type="entry name" value="PRK00062.1"/>
    <property type="match status" value="1"/>
</dbReference>